<reference evidence="9" key="1">
    <citation type="submission" date="2020-11" db="EMBL/GenBank/DDBJ databases">
        <authorList>
            <person name="Tran Van P."/>
        </authorList>
    </citation>
    <scope>NUCLEOTIDE SEQUENCE</scope>
</reference>
<keyword evidence="2" id="KW-0662">Pyridine nucleotide biosynthesis</keyword>
<evidence type="ECO:0000256" key="6">
    <source>
        <dbReference type="ARBA" id="ARBA00035024"/>
    </source>
</evidence>
<dbReference type="GO" id="GO:0009435">
    <property type="term" value="P:NAD+ biosynthetic process"/>
    <property type="evidence" value="ECO:0007669"/>
    <property type="project" value="UniProtKB-UniPathway"/>
</dbReference>
<evidence type="ECO:0000256" key="2">
    <source>
        <dbReference type="ARBA" id="ARBA00022642"/>
    </source>
</evidence>
<dbReference type="InterPro" id="IPR013785">
    <property type="entry name" value="Aldolase_TIM"/>
</dbReference>
<dbReference type="GO" id="GO:0047280">
    <property type="term" value="F:nicotinamide phosphoribosyltransferase activity"/>
    <property type="evidence" value="ECO:0007669"/>
    <property type="project" value="UniProtKB-EC"/>
</dbReference>
<dbReference type="Gene3D" id="3.20.20.70">
    <property type="entry name" value="Aldolase class I"/>
    <property type="match status" value="1"/>
</dbReference>
<evidence type="ECO:0000313" key="9">
    <source>
        <dbReference type="EMBL" id="CAD7240617.1"/>
    </source>
</evidence>
<comment type="pathway">
    <text evidence="5">Cofactor biosynthesis; NAD(+) biosynthesis; nicotinamide D-ribonucleotide from 5-phospho-alpha-D-ribose 1-diphosphate and nicotinamide: step 1/1.</text>
</comment>
<evidence type="ECO:0000256" key="4">
    <source>
        <dbReference type="ARBA" id="ARBA00022679"/>
    </source>
</evidence>
<gene>
    <name evidence="9" type="ORF">DSTB1V02_LOCUS636</name>
</gene>
<dbReference type="Proteomes" id="UP000677054">
    <property type="component" value="Unassembled WGS sequence"/>
</dbReference>
<name>A0A7R8X6J8_9CRUS</name>
<comment type="similarity">
    <text evidence="1">Belongs to the NAPRTase family.</text>
</comment>
<evidence type="ECO:0000256" key="7">
    <source>
        <dbReference type="ARBA" id="ARBA00035036"/>
    </source>
</evidence>
<accession>A0A7R8X6J8</accession>
<dbReference type="SUPFAM" id="SSF51690">
    <property type="entry name" value="Nicotinate/Quinolinate PRTase C-terminal domain-like"/>
    <property type="match status" value="1"/>
</dbReference>
<evidence type="ECO:0000313" key="10">
    <source>
        <dbReference type="Proteomes" id="UP000677054"/>
    </source>
</evidence>
<dbReference type="PANTHER" id="PTHR43816:SF1">
    <property type="entry name" value="NICOTINAMIDE PHOSPHORIBOSYLTRANSFERASE"/>
    <property type="match status" value="1"/>
</dbReference>
<proteinExistence type="inferred from homology"/>
<dbReference type="UniPathway" id="UPA00253"/>
<dbReference type="PANTHER" id="PTHR43816">
    <property type="entry name" value="NICOTINAMIDE PHOSPHORIBOSYLTRANSFERASE"/>
    <property type="match status" value="1"/>
</dbReference>
<evidence type="ECO:0000259" key="8">
    <source>
        <dbReference type="Pfam" id="PF04095"/>
    </source>
</evidence>
<keyword evidence="3" id="KW-0328">Glycosyltransferase</keyword>
<sequence length="409" mass="45495">MYKKHEGRIPLRIKAVPEGTVVPTRNVLFTVENTDPMVPWLTNFFEVGHSFLRALICFSHLRKSLKDCSPCTQTILVQVWYPMTVATNSRYQKEILAKYLLETGESLQGLHFKLHDFGYRGVSSVESAAIGGAAHLVNFMGSDTVASLAMVRKYYHCPMAGFSVPATEHSTMTTWGREGELDACRNMLEKFPRGIVSVVSDSYNVWNVCENIWGEDLKDMIVERGRHGGRLVVRPDSGDPEKVVVKVLEILGHAFGTRTNCKGYKVLPSYLSVLQGDGVSYETLGSVLENMKLAGWSAENVIFGSGGALLQRIDRDTQKCAYKCCHAVINGQGINVYKDPITDSGKKSKKGRLTLEMKGGTFTTIQEGLGDDKKDLLQTVFENGHLVKEYTFDEIRHNAELDVLKNGSQ</sequence>
<evidence type="ECO:0000256" key="1">
    <source>
        <dbReference type="ARBA" id="ARBA00010897"/>
    </source>
</evidence>
<organism evidence="9">
    <name type="scientific">Darwinula stevensoni</name>
    <dbReference type="NCBI Taxonomy" id="69355"/>
    <lineage>
        <taxon>Eukaryota</taxon>
        <taxon>Metazoa</taxon>
        <taxon>Ecdysozoa</taxon>
        <taxon>Arthropoda</taxon>
        <taxon>Crustacea</taxon>
        <taxon>Oligostraca</taxon>
        <taxon>Ostracoda</taxon>
        <taxon>Podocopa</taxon>
        <taxon>Podocopida</taxon>
        <taxon>Darwinulocopina</taxon>
        <taxon>Darwinuloidea</taxon>
        <taxon>Darwinulidae</taxon>
        <taxon>Darwinula</taxon>
    </lineage>
</organism>
<dbReference type="InterPro" id="IPR016471">
    <property type="entry name" value="Nicotinamide_PRibTrfase"/>
</dbReference>
<dbReference type="EMBL" id="LR899563">
    <property type="protein sequence ID" value="CAD7240617.1"/>
    <property type="molecule type" value="Genomic_DNA"/>
</dbReference>
<dbReference type="NCBIfam" id="NF006629">
    <property type="entry name" value="PRK09198.1"/>
    <property type="match status" value="1"/>
</dbReference>
<dbReference type="EMBL" id="CAJPEV010000046">
    <property type="protein sequence ID" value="CAG0879526.1"/>
    <property type="molecule type" value="Genomic_DNA"/>
</dbReference>
<dbReference type="Pfam" id="PF04095">
    <property type="entry name" value="NAPRTase"/>
    <property type="match status" value="1"/>
</dbReference>
<evidence type="ECO:0000256" key="5">
    <source>
        <dbReference type="ARBA" id="ARBA00035007"/>
    </source>
</evidence>
<dbReference type="OrthoDB" id="193380at2759"/>
<dbReference type="AlphaFoldDB" id="A0A7R8X6J8"/>
<feature type="domain" description="Nicotinate/nicotinamide phosphoribosyltransferase" evidence="8">
    <location>
        <begin position="112"/>
        <end position="385"/>
    </location>
</feature>
<dbReference type="InterPro" id="IPR036068">
    <property type="entry name" value="Nicotinate_pribotase-like_C"/>
</dbReference>
<dbReference type="EC" id="2.4.2.12" evidence="6"/>
<evidence type="ECO:0000256" key="3">
    <source>
        <dbReference type="ARBA" id="ARBA00022676"/>
    </source>
</evidence>
<keyword evidence="4" id="KW-0808">Transferase</keyword>
<keyword evidence="10" id="KW-1185">Reference proteome</keyword>
<protein>
    <recommendedName>
        <fullName evidence="7">Nicotinamide phosphoribosyltransferase</fullName>
        <ecNumber evidence="6">2.4.2.12</ecNumber>
    </recommendedName>
</protein>
<dbReference type="InterPro" id="IPR041525">
    <property type="entry name" value="N/Namide_PRibTrfase"/>
</dbReference>